<dbReference type="RefSeq" id="XP_026628266.1">
    <property type="nucleotide sequence ID" value="XM_026765632.1"/>
</dbReference>
<dbReference type="GeneID" id="38133988"/>
<feature type="signal peptide" evidence="1">
    <location>
        <begin position="1"/>
        <end position="28"/>
    </location>
</feature>
<organism evidence="2 3">
    <name type="scientific">Aspergillus welwitschiae</name>
    <dbReference type="NCBI Taxonomy" id="1341132"/>
    <lineage>
        <taxon>Eukaryota</taxon>
        <taxon>Fungi</taxon>
        <taxon>Dikarya</taxon>
        <taxon>Ascomycota</taxon>
        <taxon>Pezizomycotina</taxon>
        <taxon>Eurotiomycetes</taxon>
        <taxon>Eurotiomycetidae</taxon>
        <taxon>Eurotiales</taxon>
        <taxon>Aspergillaceae</taxon>
        <taxon>Aspergillus</taxon>
        <taxon>Aspergillus subgen. Circumdati</taxon>
    </lineage>
</organism>
<evidence type="ECO:0000313" key="2">
    <source>
        <dbReference type="EMBL" id="RDH35244.1"/>
    </source>
</evidence>
<evidence type="ECO:0008006" key="4">
    <source>
        <dbReference type="Google" id="ProtNLM"/>
    </source>
</evidence>
<feature type="chain" id="PRO_5017598412" description="Secreted protein" evidence="1">
    <location>
        <begin position="29"/>
        <end position="75"/>
    </location>
</feature>
<accession>A0A3F3Q7N7</accession>
<dbReference type="EMBL" id="KZ852041">
    <property type="protein sequence ID" value="RDH35244.1"/>
    <property type="molecule type" value="Genomic_DNA"/>
</dbReference>
<proteinExistence type="predicted"/>
<protein>
    <recommendedName>
        <fullName evidence="4">Secreted protein</fullName>
    </recommendedName>
</protein>
<dbReference type="AlphaFoldDB" id="A0A3F3Q7N7"/>
<keyword evidence="3" id="KW-1185">Reference proteome</keyword>
<reference evidence="2 3" key="1">
    <citation type="submission" date="2018-07" db="EMBL/GenBank/DDBJ databases">
        <title>The genomes of Aspergillus section Nigri reveals drivers in fungal speciation.</title>
        <authorList>
            <consortium name="DOE Joint Genome Institute"/>
            <person name="Vesth T.C."/>
            <person name="Nybo J."/>
            <person name="Theobald S."/>
            <person name="Brandl J."/>
            <person name="Frisvad J.C."/>
            <person name="Nielsen K.F."/>
            <person name="Lyhne E.K."/>
            <person name="Kogle M.E."/>
            <person name="Kuo A."/>
            <person name="Riley R."/>
            <person name="Clum A."/>
            <person name="Nolan M."/>
            <person name="Lipzen A."/>
            <person name="Salamov A."/>
            <person name="Henrissat B."/>
            <person name="Wiebenga A."/>
            <person name="De vries R.P."/>
            <person name="Grigoriev I.V."/>
            <person name="Mortensen U.H."/>
            <person name="Andersen M.R."/>
            <person name="Baker S.E."/>
        </authorList>
    </citation>
    <scope>NUCLEOTIDE SEQUENCE [LARGE SCALE GENOMIC DNA]</scope>
    <source>
        <strain evidence="2 3">CBS 139.54b</strain>
    </source>
</reference>
<name>A0A3F3Q7N7_9EURO</name>
<sequence length="75" mass="8464">MPTKRNYLFIYLVYLGKLLGMVFSPSEGGGLCTVDAFFSLSLSNYRIRSGSGVTQTTYLFRLSSLSIYTYFYALC</sequence>
<gene>
    <name evidence="2" type="ORF">BDQ94DRAFT_140486</name>
</gene>
<evidence type="ECO:0000256" key="1">
    <source>
        <dbReference type="SAM" id="SignalP"/>
    </source>
</evidence>
<dbReference type="Proteomes" id="UP000253729">
    <property type="component" value="Unassembled WGS sequence"/>
</dbReference>
<keyword evidence="1" id="KW-0732">Signal</keyword>
<evidence type="ECO:0000313" key="3">
    <source>
        <dbReference type="Proteomes" id="UP000253729"/>
    </source>
</evidence>